<evidence type="ECO:0000313" key="2">
    <source>
        <dbReference type="Proteomes" id="UP001231370"/>
    </source>
</evidence>
<dbReference type="SUPFAM" id="SSF143100">
    <property type="entry name" value="TTHA1013/TTHA0281-like"/>
    <property type="match status" value="1"/>
</dbReference>
<evidence type="ECO:0008006" key="3">
    <source>
        <dbReference type="Google" id="ProtNLM"/>
    </source>
</evidence>
<evidence type="ECO:0000313" key="1">
    <source>
        <dbReference type="EMBL" id="MDJ1180011.1"/>
    </source>
</evidence>
<gene>
    <name evidence="1" type="ORF">PJF56_14170</name>
</gene>
<dbReference type="EMBL" id="JAQPOK010000100">
    <property type="protein sequence ID" value="MDJ1180011.1"/>
    <property type="molecule type" value="Genomic_DNA"/>
</dbReference>
<reference evidence="1 2" key="1">
    <citation type="submission" date="2023-01" db="EMBL/GenBank/DDBJ databases">
        <title>Novel diversity within Roseofilum (Cyanobacteria; Desertifilaceae) from marine benthic mats with descriptions of four novel species.</title>
        <authorList>
            <person name="Wang Y."/>
            <person name="Berthold D.E."/>
            <person name="Hu J."/>
            <person name="Lefler F.W."/>
            <person name="Laughinghouse H.D. IV."/>
        </authorList>
    </citation>
    <scope>NUCLEOTIDE SEQUENCE [LARGE SCALE GENOMIC DNA]</scope>
    <source>
        <strain evidence="1 2">BLCC-M91</strain>
    </source>
</reference>
<accession>A0ABT7BLD7</accession>
<organism evidence="1 2">
    <name type="scientific">Roseofilum halophilum BLCC-M91</name>
    <dbReference type="NCBI Taxonomy" id="3022259"/>
    <lineage>
        <taxon>Bacteria</taxon>
        <taxon>Bacillati</taxon>
        <taxon>Cyanobacteriota</taxon>
        <taxon>Cyanophyceae</taxon>
        <taxon>Desertifilales</taxon>
        <taxon>Desertifilaceae</taxon>
        <taxon>Roseofilum</taxon>
        <taxon>Roseofilum halophilum</taxon>
    </lineage>
</organism>
<dbReference type="Gene3D" id="3.30.160.250">
    <property type="match status" value="1"/>
</dbReference>
<sequence>MSRSAIAPQKAIANAQEAIASYLEFCQEDSITPPSPSSVAAILCE</sequence>
<proteinExistence type="predicted"/>
<dbReference type="RefSeq" id="WP_283763314.1">
    <property type="nucleotide sequence ID" value="NZ_JAQPOK010000100.1"/>
</dbReference>
<protein>
    <recommendedName>
        <fullName evidence="3">Type II toxin-antitoxin system HicB family antitoxin</fullName>
    </recommendedName>
</protein>
<name>A0ABT7BLD7_9CYAN</name>
<comment type="caution">
    <text evidence="1">The sequence shown here is derived from an EMBL/GenBank/DDBJ whole genome shotgun (WGS) entry which is preliminary data.</text>
</comment>
<keyword evidence="2" id="KW-1185">Reference proteome</keyword>
<dbReference type="InterPro" id="IPR035069">
    <property type="entry name" value="TTHA1013/TTHA0281-like"/>
</dbReference>
<dbReference type="Proteomes" id="UP001231370">
    <property type="component" value="Unassembled WGS sequence"/>
</dbReference>